<keyword evidence="2" id="KW-1185">Reference proteome</keyword>
<sequence>MDLVGATSLRAEVKLVQKSKHGSKYGHGMASLSRKLLTHSHASPETLVCTPVTSDRSRSIAYATSHDQTIPNVGISPRQSSCQKSTSGELDRDVIHRSVSYVEIHSLHPNFEPFWLVQQRPPSFEIRSVTPCHPLPELGIGVSGGGRIFHGIIEKKTMSLIVNKVTFKDCSKVISLNKVPYINNCNGGGGEREGGGMVSI</sequence>
<name>A0ABQ5DQ08_9ASTR</name>
<dbReference type="Proteomes" id="UP001151760">
    <property type="component" value="Unassembled WGS sequence"/>
</dbReference>
<organism evidence="1 2">
    <name type="scientific">Tanacetum coccineum</name>
    <dbReference type="NCBI Taxonomy" id="301880"/>
    <lineage>
        <taxon>Eukaryota</taxon>
        <taxon>Viridiplantae</taxon>
        <taxon>Streptophyta</taxon>
        <taxon>Embryophyta</taxon>
        <taxon>Tracheophyta</taxon>
        <taxon>Spermatophyta</taxon>
        <taxon>Magnoliopsida</taxon>
        <taxon>eudicotyledons</taxon>
        <taxon>Gunneridae</taxon>
        <taxon>Pentapetalae</taxon>
        <taxon>asterids</taxon>
        <taxon>campanulids</taxon>
        <taxon>Asterales</taxon>
        <taxon>Asteraceae</taxon>
        <taxon>Asteroideae</taxon>
        <taxon>Anthemideae</taxon>
        <taxon>Anthemidinae</taxon>
        <taxon>Tanacetum</taxon>
    </lineage>
</organism>
<comment type="caution">
    <text evidence="1">The sequence shown here is derived from an EMBL/GenBank/DDBJ whole genome shotgun (WGS) entry which is preliminary data.</text>
</comment>
<reference evidence="1" key="2">
    <citation type="submission" date="2022-01" db="EMBL/GenBank/DDBJ databases">
        <authorList>
            <person name="Yamashiro T."/>
            <person name="Shiraishi A."/>
            <person name="Satake H."/>
            <person name="Nakayama K."/>
        </authorList>
    </citation>
    <scope>NUCLEOTIDE SEQUENCE</scope>
</reference>
<evidence type="ECO:0000313" key="2">
    <source>
        <dbReference type="Proteomes" id="UP001151760"/>
    </source>
</evidence>
<dbReference type="EMBL" id="BQNB010015474">
    <property type="protein sequence ID" value="GJT40457.1"/>
    <property type="molecule type" value="Genomic_DNA"/>
</dbReference>
<evidence type="ECO:0000313" key="1">
    <source>
        <dbReference type="EMBL" id="GJT40457.1"/>
    </source>
</evidence>
<gene>
    <name evidence="1" type="ORF">Tco_0940322</name>
</gene>
<accession>A0ABQ5DQ08</accession>
<protein>
    <submittedName>
        <fullName evidence="1">Uncharacterized protein</fullName>
    </submittedName>
</protein>
<proteinExistence type="predicted"/>
<reference evidence="1" key="1">
    <citation type="journal article" date="2022" name="Int. J. Mol. Sci.">
        <title>Draft Genome of Tanacetum Coccineum: Genomic Comparison of Closely Related Tanacetum-Family Plants.</title>
        <authorList>
            <person name="Yamashiro T."/>
            <person name="Shiraishi A."/>
            <person name="Nakayama K."/>
            <person name="Satake H."/>
        </authorList>
    </citation>
    <scope>NUCLEOTIDE SEQUENCE</scope>
</reference>